<evidence type="ECO:0000313" key="2">
    <source>
        <dbReference type="EMBL" id="SOD67983.1"/>
    </source>
</evidence>
<proteinExistence type="predicted"/>
<sequence length="122" mass="13853">MDNLYLPLKHSHMMFVVISVILFQFRAIKLMMKPYTSFGKIWKIAPHINDTLLLITGASLFYMGNWSVLGWAGLKLGLVIGYILLGIRCLKNAPRSAVFWQSYVGATLVLVAIVYLARFKPF</sequence>
<reference evidence="2 3" key="1">
    <citation type="submission" date="2017-09" db="EMBL/GenBank/DDBJ databases">
        <authorList>
            <person name="Ehlers B."/>
            <person name="Leendertz F.H."/>
        </authorList>
    </citation>
    <scope>NUCLEOTIDE SEQUENCE [LARGE SCALE GENOMIC DNA]</scope>
    <source>
        <strain evidence="2 3">DSM 16848</strain>
    </source>
</reference>
<feature type="transmembrane region" description="Helical" evidence="1">
    <location>
        <begin position="68"/>
        <end position="85"/>
    </location>
</feature>
<dbReference type="Proteomes" id="UP000219669">
    <property type="component" value="Unassembled WGS sequence"/>
</dbReference>
<keyword evidence="1" id="KW-1133">Transmembrane helix</keyword>
<organism evidence="2 3">
    <name type="scientific">Alysiella filiformis DSM 16848</name>
    <dbReference type="NCBI Taxonomy" id="1120981"/>
    <lineage>
        <taxon>Bacteria</taxon>
        <taxon>Pseudomonadati</taxon>
        <taxon>Pseudomonadota</taxon>
        <taxon>Betaproteobacteria</taxon>
        <taxon>Neisseriales</taxon>
        <taxon>Neisseriaceae</taxon>
        <taxon>Alysiella</taxon>
    </lineage>
</organism>
<dbReference type="OrthoDB" id="5588650at2"/>
<accession>A0A286EAQ3</accession>
<dbReference type="EMBL" id="OCNF01000007">
    <property type="protein sequence ID" value="SOD67983.1"/>
    <property type="molecule type" value="Genomic_DNA"/>
</dbReference>
<evidence type="ECO:0000313" key="3">
    <source>
        <dbReference type="Proteomes" id="UP000219669"/>
    </source>
</evidence>
<feature type="transmembrane region" description="Helical" evidence="1">
    <location>
        <begin position="97"/>
        <end position="117"/>
    </location>
</feature>
<dbReference type="PANTHER" id="PTHR39594:SF1">
    <property type="entry name" value="PROTEIN YCHQ"/>
    <property type="match status" value="1"/>
</dbReference>
<dbReference type="PIRSF" id="PIRSF005610">
    <property type="entry name" value="SirB"/>
    <property type="match status" value="1"/>
</dbReference>
<keyword evidence="3" id="KW-1185">Reference proteome</keyword>
<dbReference type="Pfam" id="PF04247">
    <property type="entry name" value="SirB"/>
    <property type="match status" value="1"/>
</dbReference>
<dbReference type="GO" id="GO:0005886">
    <property type="term" value="C:plasma membrane"/>
    <property type="evidence" value="ECO:0007669"/>
    <property type="project" value="TreeGrafter"/>
</dbReference>
<name>A0A286EAQ3_9NEIS</name>
<dbReference type="PANTHER" id="PTHR39594">
    <property type="entry name" value="PROTEIN YCHQ"/>
    <property type="match status" value="1"/>
</dbReference>
<keyword evidence="1" id="KW-0812">Transmembrane</keyword>
<dbReference type="InterPro" id="IPR007360">
    <property type="entry name" value="SirB"/>
</dbReference>
<dbReference type="RefSeq" id="WP_097114138.1">
    <property type="nucleotide sequence ID" value="NZ_CP083931.1"/>
</dbReference>
<feature type="transmembrane region" description="Helical" evidence="1">
    <location>
        <begin position="12"/>
        <end position="32"/>
    </location>
</feature>
<dbReference type="AlphaFoldDB" id="A0A286EAQ3"/>
<feature type="transmembrane region" description="Helical" evidence="1">
    <location>
        <begin position="44"/>
        <end position="62"/>
    </location>
</feature>
<evidence type="ECO:0000256" key="1">
    <source>
        <dbReference type="SAM" id="Phobius"/>
    </source>
</evidence>
<protein>
    <submittedName>
        <fullName evidence="2">Uncharacterized membrane protein SirB2</fullName>
    </submittedName>
</protein>
<keyword evidence="1" id="KW-0472">Membrane</keyword>
<gene>
    <name evidence="2" type="ORF">SAMN02746062_01078</name>
</gene>